<dbReference type="Proteomes" id="UP000185544">
    <property type="component" value="Chromosome"/>
</dbReference>
<dbReference type="AlphaFoldDB" id="A0A1L6MWQ0"/>
<dbReference type="KEGG" id="pabo:BCY86_03525"/>
<reference evidence="1 2" key="1">
    <citation type="submission" date="2016-08" db="EMBL/GenBank/DDBJ databases">
        <title>Identification and validation of antigenic proteins from Pajaroellobacter abortibovis using de-novo genome sequence assembly and reverse vaccinology.</title>
        <authorList>
            <person name="Welly B.T."/>
            <person name="Miller M.R."/>
            <person name="Stott J.L."/>
            <person name="Blanchard M.T."/>
            <person name="Islas-Trejo A.D."/>
            <person name="O'Rourke S.M."/>
            <person name="Young A.E."/>
            <person name="Medrano J.F."/>
            <person name="Van Eenennaam A.L."/>
        </authorList>
    </citation>
    <scope>NUCLEOTIDE SEQUENCE [LARGE SCALE GENOMIC DNA]</scope>
    <source>
        <strain evidence="1 2">BTF92-0548A/99-0131</strain>
    </source>
</reference>
<evidence type="ECO:0000313" key="2">
    <source>
        <dbReference type="Proteomes" id="UP000185544"/>
    </source>
</evidence>
<proteinExistence type="predicted"/>
<keyword evidence="2" id="KW-1185">Reference proteome</keyword>
<gene>
    <name evidence="1" type="ORF">BCY86_03525</name>
</gene>
<organism evidence="1 2">
    <name type="scientific">Pajaroellobacter abortibovis</name>
    <dbReference type="NCBI Taxonomy" id="1882918"/>
    <lineage>
        <taxon>Bacteria</taxon>
        <taxon>Pseudomonadati</taxon>
        <taxon>Myxococcota</taxon>
        <taxon>Polyangia</taxon>
        <taxon>Polyangiales</taxon>
        <taxon>Polyangiaceae</taxon>
    </lineage>
</organism>
<protein>
    <submittedName>
        <fullName evidence="1">Uncharacterized protein</fullName>
    </submittedName>
</protein>
<dbReference type="EMBL" id="CP016908">
    <property type="protein sequence ID" value="APR99848.1"/>
    <property type="molecule type" value="Genomic_DNA"/>
</dbReference>
<evidence type="ECO:0000313" key="1">
    <source>
        <dbReference type="EMBL" id="APR99848.1"/>
    </source>
</evidence>
<sequence>MQALLTVLHARGLEVSDNIQSYTLNSSNLDQFDRWFQQSLTIESANDLLKEAIYKKAHC</sequence>
<accession>A0A1L6MWQ0</accession>
<name>A0A1L6MWQ0_9BACT</name>